<protein>
    <submittedName>
        <fullName evidence="1">Uncharacterized protein</fullName>
    </submittedName>
</protein>
<name>E4QC04_CALH1</name>
<dbReference type="STRING" id="632292.Calhy_0431"/>
<proteinExistence type="predicted"/>
<evidence type="ECO:0000313" key="2">
    <source>
        <dbReference type="Proteomes" id="UP000006890"/>
    </source>
</evidence>
<organism evidence="1 2">
    <name type="scientific">Caldicellulosiruptor hydrothermalis (strain DSM 18901 / VKM B-2411 / 108)</name>
    <dbReference type="NCBI Taxonomy" id="632292"/>
    <lineage>
        <taxon>Bacteria</taxon>
        <taxon>Bacillati</taxon>
        <taxon>Bacillota</taxon>
        <taxon>Bacillota incertae sedis</taxon>
        <taxon>Caldicellulosiruptorales</taxon>
        <taxon>Caldicellulosiruptoraceae</taxon>
        <taxon>Caldicellulosiruptor</taxon>
    </lineage>
</organism>
<keyword evidence="2" id="KW-1185">Reference proteome</keyword>
<sequence length="48" mass="5461">MDRVIIELIARSLTLIAIAFAALFVRANVDIEISLKPFKVHIKKKVVR</sequence>
<reference key="1">
    <citation type="submission" date="2010-09" db="EMBL/GenBank/DDBJ databases">
        <title>Complete sequence of Caldicellulosiruptor hydrothermalis 108.</title>
        <authorList>
            <consortium name="US DOE Joint Genome Institute"/>
            <person name="Lucas S."/>
            <person name="Copeland A."/>
            <person name="Lapidus A."/>
            <person name="Cheng J.-F."/>
            <person name="Bruce D."/>
            <person name="Goodwin L."/>
            <person name="Pitluck S."/>
            <person name="Davenport K."/>
            <person name="Detter J.C."/>
            <person name="Han C."/>
            <person name="Tapia R."/>
            <person name="Land M."/>
            <person name="Hauser L."/>
            <person name="Chang Y.-J."/>
            <person name="Jeffries C."/>
            <person name="Kyrpides N."/>
            <person name="Ivanova N."/>
            <person name="Mikhailova N."/>
            <person name="Blumer-Schuette S.E."/>
            <person name="Kelly R.M."/>
            <person name="Woyke T."/>
        </authorList>
    </citation>
    <scope>NUCLEOTIDE SEQUENCE</scope>
    <source>
        <strain>108</strain>
    </source>
</reference>
<dbReference type="KEGG" id="chd:Calhy_0431"/>
<gene>
    <name evidence="1" type="ordered locus">Calhy_0431</name>
</gene>
<dbReference type="EMBL" id="CP002219">
    <property type="protein sequence ID" value="ADQ06178.1"/>
    <property type="molecule type" value="Genomic_DNA"/>
</dbReference>
<dbReference type="Proteomes" id="UP000006890">
    <property type="component" value="Chromosome"/>
</dbReference>
<dbReference type="HOGENOM" id="CLU_3150559_0_0_9"/>
<accession>E4QC04</accession>
<dbReference type="AlphaFoldDB" id="E4QC04"/>
<dbReference type="RefSeq" id="WP_013402387.1">
    <property type="nucleotide sequence ID" value="NC_014652.1"/>
</dbReference>
<evidence type="ECO:0000313" key="1">
    <source>
        <dbReference type="EMBL" id="ADQ06178.1"/>
    </source>
</evidence>
<reference evidence="1 2" key="2">
    <citation type="journal article" date="2011" name="J. Bacteriol.">
        <title>Complete genome sequences for the anaerobic, extremely thermophilic plant biomass-degrading bacteria Caldicellulosiruptor hydrothermalis, Caldicellulosiruptor kristjanssonii, Caldicellulosiruptor kronotskyensis, Caldicellulosiruptor owensenis, and Caldicellulosiruptor lactoaceticus.</title>
        <authorList>
            <person name="Blumer-Schuette S.E."/>
            <person name="Ozdemir I."/>
            <person name="Mistry D."/>
            <person name="Lucas S."/>
            <person name="Lapidus A."/>
            <person name="Cheng J.F."/>
            <person name="Goodwin L.A."/>
            <person name="Pitluck S."/>
            <person name="Land M.L."/>
            <person name="Hauser L.J."/>
            <person name="Woyke T."/>
            <person name="Mikhailova N."/>
            <person name="Pati A."/>
            <person name="Kyrpides N.C."/>
            <person name="Ivanova N."/>
            <person name="Detter J.C."/>
            <person name="Walston-Davenport K."/>
            <person name="Han S."/>
            <person name="Adams M.W."/>
            <person name="Kelly R.M."/>
        </authorList>
    </citation>
    <scope>NUCLEOTIDE SEQUENCE [LARGE SCALE GENOMIC DNA]</scope>
    <source>
        <strain evidence="2">DSM 18901 / VKM B-2411 / 108</strain>
    </source>
</reference>